<comment type="catalytic activity">
    <reaction evidence="9">
        <text>alpha-D-glucose 1-phosphate + ATP + H(+) = ADP-alpha-D-glucose + diphosphate</text>
        <dbReference type="Rhea" id="RHEA:12120"/>
        <dbReference type="ChEBI" id="CHEBI:15378"/>
        <dbReference type="ChEBI" id="CHEBI:30616"/>
        <dbReference type="ChEBI" id="CHEBI:33019"/>
        <dbReference type="ChEBI" id="CHEBI:57498"/>
        <dbReference type="ChEBI" id="CHEBI:58601"/>
        <dbReference type="EC" id="2.7.7.27"/>
    </reaction>
</comment>
<evidence type="ECO:0000256" key="7">
    <source>
        <dbReference type="ARBA" id="ARBA00023056"/>
    </source>
</evidence>
<dbReference type="InterPro" id="IPR056818">
    <property type="entry name" value="GlmU/GlgC-like_hexapep"/>
</dbReference>
<dbReference type="AlphaFoldDB" id="C8W263"/>
<dbReference type="CDD" id="cd02508">
    <property type="entry name" value="ADP_Glucose_PP"/>
    <property type="match status" value="1"/>
</dbReference>
<feature type="binding site" evidence="9">
    <location>
        <begin position="179"/>
        <end position="180"/>
    </location>
    <ligand>
        <name>alpha-D-glucose 1-phosphate</name>
        <dbReference type="ChEBI" id="CHEBI:58601"/>
    </ligand>
</feature>
<keyword evidence="8 9" id="KW-0119">Carbohydrate metabolism</keyword>
<dbReference type="InterPro" id="IPR029044">
    <property type="entry name" value="Nucleotide-diphossugar_trans"/>
</dbReference>
<evidence type="ECO:0000313" key="12">
    <source>
        <dbReference type="EMBL" id="ACV61727.1"/>
    </source>
</evidence>
<dbReference type="HOGENOM" id="CLU_029499_14_0_9"/>
<proteinExistence type="inferred from homology"/>
<dbReference type="InterPro" id="IPR011004">
    <property type="entry name" value="Trimer_LpxA-like_sf"/>
</dbReference>
<keyword evidence="7 9" id="KW-0320">Glycogen biosynthesis</keyword>
<dbReference type="PROSITE" id="PS00808">
    <property type="entry name" value="ADP_GLC_PYROPHOSPH_1"/>
    <property type="match status" value="1"/>
</dbReference>
<dbReference type="Gene3D" id="3.90.550.10">
    <property type="entry name" value="Spore Coat Polysaccharide Biosynthesis Protein SpsA, Chain A"/>
    <property type="match status" value="1"/>
</dbReference>
<accession>C8W263</accession>
<dbReference type="Pfam" id="PF00483">
    <property type="entry name" value="NTP_transferase"/>
    <property type="match status" value="1"/>
</dbReference>
<dbReference type="SUPFAM" id="SSF53448">
    <property type="entry name" value="Nucleotide-diphospho-sugar transferases"/>
    <property type="match status" value="1"/>
</dbReference>
<keyword evidence="4 9" id="KW-0548">Nucleotidyltransferase</keyword>
<feature type="domain" description="Glucose-1-phosphate adenylyltransferase/Bifunctional protein GlmU-like C-terminal hexapeptide" evidence="11">
    <location>
        <begin position="289"/>
        <end position="364"/>
    </location>
</feature>
<comment type="pathway">
    <text evidence="9">Glycan biosynthesis; glycogen biosynthesis.</text>
</comment>
<dbReference type="EMBL" id="CP001720">
    <property type="protein sequence ID" value="ACV61727.1"/>
    <property type="molecule type" value="Genomic_DNA"/>
</dbReference>
<dbReference type="Proteomes" id="UP000002217">
    <property type="component" value="Chromosome"/>
</dbReference>
<reference evidence="12 13" key="1">
    <citation type="journal article" date="2009" name="Stand. Genomic Sci.">
        <title>Complete genome sequence of Desulfotomaculum acetoxidans type strain (5575).</title>
        <authorList>
            <person name="Spring S."/>
            <person name="Lapidus A."/>
            <person name="Schroder M."/>
            <person name="Gleim D."/>
            <person name="Sims D."/>
            <person name="Meincke L."/>
            <person name="Glavina Del Rio T."/>
            <person name="Tice H."/>
            <person name="Copeland A."/>
            <person name="Cheng J.F."/>
            <person name="Lucas S."/>
            <person name="Chen F."/>
            <person name="Nolan M."/>
            <person name="Bruce D."/>
            <person name="Goodwin L."/>
            <person name="Pitluck S."/>
            <person name="Ivanova N."/>
            <person name="Mavromatis K."/>
            <person name="Mikhailova N."/>
            <person name="Pati A."/>
            <person name="Chen A."/>
            <person name="Palaniappan K."/>
            <person name="Land M."/>
            <person name="Hauser L."/>
            <person name="Chang Y.J."/>
            <person name="Jeffries C.D."/>
            <person name="Chain P."/>
            <person name="Saunders E."/>
            <person name="Brettin T."/>
            <person name="Detter J.C."/>
            <person name="Goker M."/>
            <person name="Bristow J."/>
            <person name="Eisen J.A."/>
            <person name="Markowitz V."/>
            <person name="Hugenholtz P."/>
            <person name="Kyrpides N.C."/>
            <person name="Klenk H.P."/>
            <person name="Han C."/>
        </authorList>
    </citation>
    <scope>NUCLEOTIDE SEQUENCE [LARGE SCALE GENOMIC DNA]</scope>
    <source>
        <strain evidence="13">ATCC 49208 / DSM 771 / VKM B-1644</strain>
    </source>
</reference>
<feature type="binding site" evidence="9">
    <location>
        <position position="190"/>
    </location>
    <ligand>
        <name>alpha-D-glucose 1-phosphate</name>
        <dbReference type="ChEBI" id="CHEBI:58601"/>
    </ligand>
</feature>
<evidence type="ECO:0000256" key="6">
    <source>
        <dbReference type="ARBA" id="ARBA00022840"/>
    </source>
</evidence>
<organism evidence="12 13">
    <name type="scientific">Desulfofarcimen acetoxidans (strain ATCC 49208 / DSM 771 / KCTC 5769 / VKM B-1644 / 5575)</name>
    <name type="common">Desulfotomaculum acetoxidans</name>
    <dbReference type="NCBI Taxonomy" id="485916"/>
    <lineage>
        <taxon>Bacteria</taxon>
        <taxon>Bacillati</taxon>
        <taxon>Bacillota</taxon>
        <taxon>Clostridia</taxon>
        <taxon>Eubacteriales</taxon>
        <taxon>Peptococcaceae</taxon>
        <taxon>Desulfofarcimen</taxon>
    </lineage>
</organism>
<evidence type="ECO:0000256" key="5">
    <source>
        <dbReference type="ARBA" id="ARBA00022741"/>
    </source>
</evidence>
<protein>
    <recommendedName>
        <fullName evidence="9">Glucose-1-phosphate adenylyltransferase</fullName>
        <ecNumber evidence="9">2.7.7.27</ecNumber>
    </recommendedName>
    <alternativeName>
        <fullName evidence="9">ADP-glucose pyrophosphorylase</fullName>
        <shortName evidence="9">ADPGlc PPase</shortName>
    </alternativeName>
    <alternativeName>
        <fullName evidence="9">ADP-glucose synthase</fullName>
    </alternativeName>
</protein>
<feature type="binding site" evidence="9">
    <location>
        <position position="99"/>
    </location>
    <ligand>
        <name>alpha-D-glucose 1-phosphate</name>
        <dbReference type="ChEBI" id="CHEBI:58601"/>
    </ligand>
</feature>
<dbReference type="Gene3D" id="2.160.10.10">
    <property type="entry name" value="Hexapeptide repeat proteins"/>
    <property type="match status" value="1"/>
</dbReference>
<dbReference type="GO" id="GO:0008878">
    <property type="term" value="F:glucose-1-phosphate adenylyltransferase activity"/>
    <property type="evidence" value="ECO:0007669"/>
    <property type="project" value="UniProtKB-UniRule"/>
</dbReference>
<dbReference type="CDD" id="cd04651">
    <property type="entry name" value="LbH_G1P_AT_C"/>
    <property type="match status" value="1"/>
</dbReference>
<feature type="site" description="Could play a key role in the communication between the regulatory and the substrate sites" evidence="9">
    <location>
        <position position="59"/>
    </location>
</feature>
<evidence type="ECO:0000256" key="1">
    <source>
        <dbReference type="ARBA" id="ARBA00010443"/>
    </source>
</evidence>
<dbReference type="SUPFAM" id="SSF51161">
    <property type="entry name" value="Trimeric LpxA-like enzymes"/>
    <property type="match status" value="1"/>
</dbReference>
<keyword evidence="2 9" id="KW-0321">Glycogen metabolism</keyword>
<dbReference type="eggNOG" id="COG0448">
    <property type="taxonomic scope" value="Bacteria"/>
</dbReference>
<dbReference type="NCBIfam" id="TIGR02091">
    <property type="entry name" value="glgC"/>
    <property type="match status" value="1"/>
</dbReference>
<dbReference type="PROSITE" id="PS00810">
    <property type="entry name" value="ADP_GLC_PYROPHOSPH_3"/>
    <property type="match status" value="1"/>
</dbReference>
<dbReference type="PANTHER" id="PTHR43523:SF2">
    <property type="entry name" value="GLUCOSE-1-PHOSPHATE ADENYLYLTRANSFERASE"/>
    <property type="match status" value="1"/>
</dbReference>
<feature type="site" description="Could play a key role in the communication between the regulatory and the substrate sites" evidence="9">
    <location>
        <position position="98"/>
    </location>
</feature>
<comment type="function">
    <text evidence="9">Involved in the biosynthesis of ADP-glucose, a building block required for the elongation reactions to produce glycogen. Catalyzes the reaction between ATP and alpha-D-glucose 1-phosphate (G1P) to produce pyrophosphate and ADP-Glc.</text>
</comment>
<sequence length="402" mass="44936">MRKECVAMLLAGGKGSRLGILTKNLAKPAVPFGGKYRIIDFTLSNCCNSGLDTVGVLTQYQPLKLNSYIGIGSPWNLDRKNGGVTLLPPYEREVGKEWYKGTANAIYQNINFIDEFRPKYLLVLSGDHIYKMDYSLMLQWHKEKNADATIAVIEVPWSDASNFGILSTDENGRITEFEEKPPVPKSNYASMGVYVFNWELLVKYLEEDEHDPASDNDFGKNVIPKMLQCEQRLFAYPFKDYWRDVGTIESLWQAHMDLLQDEPALDLYDAKWRIYSQNPTMPAHYISSTARVTCSLINEGCFVRGNVHNSVIFPGVYIGEGAEIKDSIIMPNAIIGSHVKIYKSIICEATVIQDYCRIGICQAEVEHRCSGCDITVVGGNGMIARGTVIPAGQRGNGCDLAK</sequence>
<keyword evidence="5 9" id="KW-0547">Nucleotide-binding</keyword>
<feature type="domain" description="Nucleotidyl transferase" evidence="10">
    <location>
        <begin position="7"/>
        <end position="260"/>
    </location>
</feature>
<evidence type="ECO:0000256" key="8">
    <source>
        <dbReference type="ARBA" id="ARBA00023277"/>
    </source>
</evidence>
<comment type="subunit">
    <text evidence="9">Homotetramer.</text>
</comment>
<dbReference type="InterPro" id="IPR011831">
    <property type="entry name" value="ADP-Glc_PPase"/>
</dbReference>
<evidence type="ECO:0000256" key="2">
    <source>
        <dbReference type="ARBA" id="ARBA00022600"/>
    </source>
</evidence>
<comment type="similarity">
    <text evidence="1 9">Belongs to the bacterial/plant glucose-1-phosphate adenylyltransferase family.</text>
</comment>
<dbReference type="InterPro" id="IPR005835">
    <property type="entry name" value="NTP_transferase_dom"/>
</dbReference>
<dbReference type="HAMAP" id="MF_00624">
    <property type="entry name" value="GlgC"/>
    <property type="match status" value="1"/>
</dbReference>
<keyword evidence="13" id="KW-1185">Reference proteome</keyword>
<dbReference type="PROSITE" id="PS00809">
    <property type="entry name" value="ADP_GLC_PYROPHOSPH_2"/>
    <property type="match status" value="1"/>
</dbReference>
<evidence type="ECO:0000259" key="10">
    <source>
        <dbReference type="Pfam" id="PF00483"/>
    </source>
</evidence>
<dbReference type="GO" id="GO:0005524">
    <property type="term" value="F:ATP binding"/>
    <property type="evidence" value="ECO:0007669"/>
    <property type="project" value="UniProtKB-KW"/>
</dbReference>
<dbReference type="PANTHER" id="PTHR43523">
    <property type="entry name" value="GLUCOSE-1-PHOSPHATE ADENYLYLTRANSFERASE-RELATED"/>
    <property type="match status" value="1"/>
</dbReference>
<dbReference type="Pfam" id="PF24894">
    <property type="entry name" value="Hexapep_GlmU"/>
    <property type="match status" value="1"/>
</dbReference>
<keyword evidence="3 9" id="KW-0808">Transferase</keyword>
<evidence type="ECO:0000256" key="9">
    <source>
        <dbReference type="HAMAP-Rule" id="MF_00624"/>
    </source>
</evidence>
<dbReference type="KEGG" id="dae:Dtox_0819"/>
<dbReference type="InterPro" id="IPR005836">
    <property type="entry name" value="ADP_Glu_pyroP_CS"/>
</dbReference>
<dbReference type="GO" id="GO:0005978">
    <property type="term" value="P:glycogen biosynthetic process"/>
    <property type="evidence" value="ECO:0007669"/>
    <property type="project" value="UniProtKB-UniRule"/>
</dbReference>
<feature type="binding site" evidence="9">
    <location>
        <position position="164"/>
    </location>
    <ligand>
        <name>alpha-D-glucose 1-phosphate</name>
        <dbReference type="ChEBI" id="CHEBI:58601"/>
    </ligand>
</feature>
<dbReference type="EC" id="2.7.7.27" evidence="9"/>
<evidence type="ECO:0000256" key="4">
    <source>
        <dbReference type="ARBA" id="ARBA00022695"/>
    </source>
</evidence>
<name>C8W263_DESAS</name>
<gene>
    <name evidence="9" type="primary">glgC</name>
    <name evidence="12" type="ordered locus">Dtox_0819</name>
</gene>
<keyword evidence="6 9" id="KW-0067">ATP-binding</keyword>
<dbReference type="InterPro" id="IPR023049">
    <property type="entry name" value="GlgC_bac"/>
</dbReference>
<dbReference type="UniPathway" id="UPA00164"/>
<evidence type="ECO:0000259" key="11">
    <source>
        <dbReference type="Pfam" id="PF24894"/>
    </source>
</evidence>
<dbReference type="STRING" id="485916.Dtox_0819"/>
<evidence type="ECO:0000256" key="3">
    <source>
        <dbReference type="ARBA" id="ARBA00022679"/>
    </source>
</evidence>
<dbReference type="RefSeq" id="WP_015756445.1">
    <property type="nucleotide sequence ID" value="NC_013216.1"/>
</dbReference>
<dbReference type="NCBIfam" id="NF003670">
    <property type="entry name" value="PRK05293.1"/>
    <property type="match status" value="1"/>
</dbReference>
<evidence type="ECO:0000313" key="13">
    <source>
        <dbReference type="Proteomes" id="UP000002217"/>
    </source>
</evidence>
<dbReference type="OrthoDB" id="9801810at2"/>